<protein>
    <recommendedName>
        <fullName evidence="2">Transposase zinc-ribbon domain-containing protein</fullName>
    </recommendedName>
</protein>
<accession>A0A6J4MTK4</accession>
<dbReference type="EMBL" id="CADCTR010002755">
    <property type="protein sequence ID" value="CAA9368320.1"/>
    <property type="molecule type" value="Genomic_DNA"/>
</dbReference>
<gene>
    <name evidence="1" type="ORF">AVDCRST_MAG93-8174</name>
</gene>
<name>A0A6J4MTK4_9CHLR</name>
<reference evidence="1" key="1">
    <citation type="submission" date="2020-02" db="EMBL/GenBank/DDBJ databases">
        <authorList>
            <person name="Meier V. D."/>
        </authorList>
    </citation>
    <scope>NUCLEOTIDE SEQUENCE</scope>
    <source>
        <strain evidence="1">AVDCRST_MAG93</strain>
    </source>
</reference>
<dbReference type="AlphaFoldDB" id="A0A6J4MTK4"/>
<evidence type="ECO:0000313" key="1">
    <source>
        <dbReference type="EMBL" id="CAA9368320.1"/>
    </source>
</evidence>
<evidence type="ECO:0008006" key="2">
    <source>
        <dbReference type="Google" id="ProtNLM"/>
    </source>
</evidence>
<sequence>MNLLPATDCLDFLEDIRWNGAPTCHYCYSGRVTATPKESRHRCNNCNTAFSVTVGTIFHRTHLPLPKWFAAISLILDARTPIPTRRLAQRLGIDKNTAWRISKRVHAAMLEPSQRDLMLEIADLSENHAGSSITPKIGATE</sequence>
<organism evidence="1">
    <name type="scientific">uncultured Chloroflexia bacterium</name>
    <dbReference type="NCBI Taxonomy" id="1672391"/>
    <lineage>
        <taxon>Bacteria</taxon>
        <taxon>Bacillati</taxon>
        <taxon>Chloroflexota</taxon>
        <taxon>Chloroflexia</taxon>
        <taxon>environmental samples</taxon>
    </lineage>
</organism>
<proteinExistence type="predicted"/>